<keyword evidence="8" id="KW-0443">Lipid metabolism</keyword>
<name>A0A3L5TSU9_MYTGA</name>
<dbReference type="EMBL" id="KV585342">
    <property type="protein sequence ID" value="OPL33025.1"/>
    <property type="molecule type" value="Genomic_DNA"/>
</dbReference>
<keyword evidence="4 10" id="KW-0479">Metal-binding</keyword>
<dbReference type="Proteomes" id="UP000266721">
    <property type="component" value="Unassembled WGS sequence"/>
</dbReference>
<dbReference type="SUPFAM" id="SSF48619">
    <property type="entry name" value="Phospholipase A2, PLA2"/>
    <property type="match status" value="1"/>
</dbReference>
<organism evidence="15 16">
    <name type="scientific">Mytilus galloprovincialis</name>
    <name type="common">Mediterranean mussel</name>
    <dbReference type="NCBI Taxonomy" id="29158"/>
    <lineage>
        <taxon>Eukaryota</taxon>
        <taxon>Metazoa</taxon>
        <taxon>Spiralia</taxon>
        <taxon>Lophotrochozoa</taxon>
        <taxon>Mollusca</taxon>
        <taxon>Bivalvia</taxon>
        <taxon>Autobranchia</taxon>
        <taxon>Pteriomorphia</taxon>
        <taxon>Mytilida</taxon>
        <taxon>Mytiloidea</taxon>
        <taxon>Mytilidae</taxon>
        <taxon>Mytilinae</taxon>
        <taxon>Mytilus</taxon>
    </lineage>
</organism>
<keyword evidence="13" id="KW-0732">Signal</keyword>
<evidence type="ECO:0000256" key="9">
    <source>
        <dbReference type="ARBA" id="ARBA00023157"/>
    </source>
</evidence>
<dbReference type="AlphaFoldDB" id="A0A3L5TSU9"/>
<evidence type="ECO:0000256" key="4">
    <source>
        <dbReference type="ARBA" id="ARBA00022723"/>
    </source>
</evidence>
<keyword evidence="3" id="KW-0964">Secreted</keyword>
<dbReference type="InterPro" id="IPR016090">
    <property type="entry name" value="PLA2-like_dom"/>
</dbReference>
<gene>
    <name evidence="15" type="ORF">AM593_00911</name>
</gene>
<reference evidence="15 16" key="1">
    <citation type="journal article" date="2016" name="PLoS ONE">
        <title>A First Insight into the Genome of the Filter-Feeder Mussel Mytilus galloprovincialis.</title>
        <authorList>
            <person name="Murgarella M."/>
            <person name="Puiu D."/>
            <person name="Novoa B."/>
            <person name="Figueras A."/>
            <person name="Posada D."/>
            <person name="Canchaya C."/>
        </authorList>
    </citation>
    <scope>NUCLEOTIDE SEQUENCE [LARGE SCALE GENOMIC DNA]</scope>
    <source>
        <tissue evidence="15">Muscle</tissue>
    </source>
</reference>
<evidence type="ECO:0000256" key="13">
    <source>
        <dbReference type="SAM" id="SignalP"/>
    </source>
</evidence>
<dbReference type="PANTHER" id="PTHR11716">
    <property type="entry name" value="PHOSPHOLIPASE A2 FAMILY MEMBER"/>
    <property type="match status" value="1"/>
</dbReference>
<dbReference type="Pfam" id="PF00068">
    <property type="entry name" value="Phospholip_A2_1"/>
    <property type="match status" value="1"/>
</dbReference>
<evidence type="ECO:0000256" key="8">
    <source>
        <dbReference type="ARBA" id="ARBA00023098"/>
    </source>
</evidence>
<dbReference type="CDD" id="cd00125">
    <property type="entry name" value="PLA2c"/>
    <property type="match status" value="1"/>
</dbReference>
<evidence type="ECO:0000259" key="14">
    <source>
        <dbReference type="SMART" id="SM00085"/>
    </source>
</evidence>
<accession>A0A3L5TSU9</accession>
<feature type="non-terminal residue" evidence="15">
    <location>
        <position position="123"/>
    </location>
</feature>
<evidence type="ECO:0000256" key="6">
    <source>
        <dbReference type="ARBA" id="ARBA00022837"/>
    </source>
</evidence>
<feature type="binding site" evidence="10">
    <location>
        <position position="68"/>
    </location>
    <ligand>
        <name>Ca(2+)</name>
        <dbReference type="ChEBI" id="CHEBI:29108"/>
    </ligand>
</feature>
<dbReference type="GO" id="GO:0005576">
    <property type="term" value="C:extracellular region"/>
    <property type="evidence" value="ECO:0007669"/>
    <property type="project" value="UniProtKB-SubCell"/>
</dbReference>
<dbReference type="PRINTS" id="PR00389">
    <property type="entry name" value="PHPHLIPASEA2"/>
</dbReference>
<comment type="cofactor">
    <cofactor evidence="10">
        <name>Ca(2+)</name>
        <dbReference type="ChEBI" id="CHEBI:29108"/>
    </cofactor>
    <text evidence="10">Binds 1 Ca(2+) ion per subunit.</text>
</comment>
<dbReference type="SMR" id="A0A3L5TSU9"/>
<dbReference type="InterPro" id="IPR001211">
    <property type="entry name" value="PLA2"/>
</dbReference>
<feature type="binding site" evidence="10">
    <location>
        <position position="70"/>
    </location>
    <ligand>
        <name>Ca(2+)</name>
        <dbReference type="ChEBI" id="CHEBI:29108"/>
    </ligand>
</feature>
<dbReference type="PROSITE" id="PS00118">
    <property type="entry name" value="PA2_HIS"/>
    <property type="match status" value="1"/>
</dbReference>
<comment type="subcellular location">
    <subcellularLocation>
        <location evidence="1">Secreted</location>
    </subcellularLocation>
</comment>
<keyword evidence="9 11" id="KW-1015">Disulfide bond</keyword>
<dbReference type="GO" id="GO:0005509">
    <property type="term" value="F:calcium ion binding"/>
    <property type="evidence" value="ECO:0007669"/>
    <property type="project" value="InterPro"/>
</dbReference>
<feature type="binding site" evidence="10">
    <location>
        <position position="89"/>
    </location>
    <ligand>
        <name>Ca(2+)</name>
        <dbReference type="ChEBI" id="CHEBI:29108"/>
    </ligand>
</feature>
<feature type="chain" id="PRO_5017849735" description="phospholipase A2" evidence="13">
    <location>
        <begin position="18"/>
        <end position="123"/>
    </location>
</feature>
<evidence type="ECO:0000256" key="10">
    <source>
        <dbReference type="PIRSR" id="PIRSR601211-2"/>
    </source>
</evidence>
<feature type="non-terminal residue" evidence="15">
    <location>
        <position position="1"/>
    </location>
</feature>
<evidence type="ECO:0000256" key="1">
    <source>
        <dbReference type="ARBA" id="ARBA00004613"/>
    </source>
</evidence>
<evidence type="ECO:0000256" key="2">
    <source>
        <dbReference type="ARBA" id="ARBA00013278"/>
    </source>
</evidence>
<keyword evidence="5" id="KW-0378">Hydrolase</keyword>
<evidence type="ECO:0000256" key="3">
    <source>
        <dbReference type="ARBA" id="ARBA00022525"/>
    </source>
</evidence>
<dbReference type="GO" id="GO:0006644">
    <property type="term" value="P:phospholipid metabolic process"/>
    <property type="evidence" value="ECO:0007669"/>
    <property type="project" value="InterPro"/>
</dbReference>
<dbReference type="SMART" id="SM00085">
    <property type="entry name" value="PA2c"/>
    <property type="match status" value="1"/>
</dbReference>
<evidence type="ECO:0000313" key="15">
    <source>
        <dbReference type="EMBL" id="OPL33025.1"/>
    </source>
</evidence>
<evidence type="ECO:0000256" key="7">
    <source>
        <dbReference type="ARBA" id="ARBA00022963"/>
    </source>
</evidence>
<evidence type="ECO:0000256" key="5">
    <source>
        <dbReference type="ARBA" id="ARBA00022801"/>
    </source>
</evidence>
<dbReference type="GO" id="GO:0050482">
    <property type="term" value="P:arachidonate secretion"/>
    <property type="evidence" value="ECO:0007669"/>
    <property type="project" value="InterPro"/>
</dbReference>
<dbReference type="InterPro" id="IPR036444">
    <property type="entry name" value="PLipase_A2_dom_sf"/>
</dbReference>
<feature type="signal peptide" evidence="13">
    <location>
        <begin position="1"/>
        <end position="17"/>
    </location>
</feature>
<protein>
    <recommendedName>
        <fullName evidence="2">phospholipase A2</fullName>
        <ecNumber evidence="2">3.1.1.4</ecNumber>
    </recommendedName>
</protein>
<keyword evidence="7" id="KW-0442">Lipid degradation</keyword>
<evidence type="ECO:0000256" key="12">
    <source>
        <dbReference type="RuleBase" id="RU003654"/>
    </source>
</evidence>
<comment type="caution">
    <text evidence="15">The sequence shown here is derived from an EMBL/GenBank/DDBJ whole genome shotgun (WGS) entry which is preliminary data.</text>
</comment>
<evidence type="ECO:0000256" key="11">
    <source>
        <dbReference type="PIRSR" id="PIRSR601211-3"/>
    </source>
</evidence>
<proteinExistence type="inferred from homology"/>
<dbReference type="InterPro" id="IPR033113">
    <property type="entry name" value="PLA2_histidine"/>
</dbReference>
<keyword evidence="16" id="KW-1185">Reference proteome</keyword>
<dbReference type="Gene3D" id="1.20.90.10">
    <property type="entry name" value="Phospholipase A2 domain"/>
    <property type="match status" value="1"/>
</dbReference>
<dbReference type="GO" id="GO:0016042">
    <property type="term" value="P:lipid catabolic process"/>
    <property type="evidence" value="ECO:0007669"/>
    <property type="project" value="UniProtKB-KW"/>
</dbReference>
<sequence>MAPQLTPLWNLMQYVTACIMCVVVHFSPQGAGNVQSNISKKDVLNFSSQMIAIFGYSRATALLDYGCYCGIGGDGTPVDGMDRCCQVHDKCYGDEESWWCWPKWQHYNYKILNSRTVYCEGKY</sequence>
<feature type="disulfide bond" evidence="11">
    <location>
        <begin position="69"/>
        <end position="85"/>
    </location>
</feature>
<dbReference type="GO" id="GO:0004623">
    <property type="term" value="F:phospholipase A2 activity"/>
    <property type="evidence" value="ECO:0007669"/>
    <property type="project" value="UniProtKB-EC"/>
</dbReference>
<keyword evidence="6 10" id="KW-0106">Calcium</keyword>
<feature type="binding site" evidence="10">
    <location>
        <position position="72"/>
    </location>
    <ligand>
        <name>Ca(2+)</name>
        <dbReference type="ChEBI" id="CHEBI:29108"/>
    </ligand>
</feature>
<evidence type="ECO:0000313" key="16">
    <source>
        <dbReference type="Proteomes" id="UP000266721"/>
    </source>
</evidence>
<dbReference type="PANTHER" id="PTHR11716:SF47">
    <property type="entry name" value="PHOSPHOLIPASE A2-ALPHA"/>
    <property type="match status" value="1"/>
</dbReference>
<feature type="domain" description="Phospholipase A2-like central" evidence="14">
    <location>
        <begin position="42"/>
        <end position="123"/>
    </location>
</feature>
<dbReference type="EC" id="3.1.1.4" evidence="2"/>
<comment type="similarity">
    <text evidence="12">Belongs to the phospholipase A2 family.</text>
</comment>